<comment type="similarity">
    <text evidence="1">Belongs to the short-chain dehydrogenases/reductases (SDR) family.</text>
</comment>
<dbReference type="PANTHER" id="PTHR42898">
    <property type="entry name" value="TROPINONE REDUCTASE"/>
    <property type="match status" value="1"/>
</dbReference>
<comment type="caution">
    <text evidence="3">The sequence shown here is derived from an EMBL/GenBank/DDBJ whole genome shotgun (WGS) entry which is preliminary data.</text>
</comment>
<reference evidence="3 4" key="1">
    <citation type="submission" date="2017-07" db="EMBL/GenBank/DDBJ databases">
        <title>Flavobacterium cyanobacteriorum sp. nov., isolated from cyanobacterial aggregates in a eutrophic lake.</title>
        <authorList>
            <person name="Cai H."/>
        </authorList>
    </citation>
    <scope>NUCLEOTIDE SEQUENCE [LARGE SCALE GENOMIC DNA]</scope>
    <source>
        <strain evidence="3 4">TH167</strain>
    </source>
</reference>
<dbReference type="GO" id="GO:0016491">
    <property type="term" value="F:oxidoreductase activity"/>
    <property type="evidence" value="ECO:0007669"/>
    <property type="project" value="UniProtKB-KW"/>
</dbReference>
<dbReference type="Gene3D" id="3.40.50.720">
    <property type="entry name" value="NAD(P)-binding Rossmann-like Domain"/>
    <property type="match status" value="1"/>
</dbReference>
<dbReference type="PRINTS" id="PR00081">
    <property type="entry name" value="GDHRDH"/>
</dbReference>
<dbReference type="SUPFAM" id="SSF51735">
    <property type="entry name" value="NAD(P)-binding Rossmann-fold domains"/>
    <property type="match status" value="1"/>
</dbReference>
<dbReference type="FunFam" id="3.40.50.720:FF:000084">
    <property type="entry name" value="Short-chain dehydrogenase reductase"/>
    <property type="match status" value="1"/>
</dbReference>
<dbReference type="PANTHER" id="PTHR42898:SF6">
    <property type="entry name" value="NADP-DEPENDENT MANNITOL DEHYDROGENASE"/>
    <property type="match status" value="1"/>
</dbReference>
<dbReference type="PRINTS" id="PR00080">
    <property type="entry name" value="SDRFAMILY"/>
</dbReference>
<dbReference type="RefSeq" id="WP_094485321.1">
    <property type="nucleotide sequence ID" value="NZ_NOXX01000146.1"/>
</dbReference>
<name>A0A256A0V3_9FLAO</name>
<keyword evidence="2" id="KW-0560">Oxidoreductase</keyword>
<accession>A0A256A0V3</accession>
<evidence type="ECO:0000313" key="3">
    <source>
        <dbReference type="EMBL" id="OYQ47388.1"/>
    </source>
</evidence>
<organism evidence="3 4">
    <name type="scientific">Flavobacterium aurantiibacter</name>
    <dbReference type="NCBI Taxonomy" id="2023067"/>
    <lineage>
        <taxon>Bacteria</taxon>
        <taxon>Pseudomonadati</taxon>
        <taxon>Bacteroidota</taxon>
        <taxon>Flavobacteriia</taxon>
        <taxon>Flavobacteriales</taxon>
        <taxon>Flavobacteriaceae</taxon>
        <taxon>Flavobacterium</taxon>
    </lineage>
</organism>
<sequence>METFRLANRVAVVTGGTKGIGFAVVELFLKLGATVLFTGRSETEVVSLEQNWRKHYKNVYGFVAEVTDIQTLTSLQQFSRDTFGRVDILVNNAGTNLRKATTAYTAQELDVLLSVNLKAPFLVSQFFYSLLQQSVAAAIINIGSVAGQFDVRTGSPYGMAKGGLLQLSRNLAVEWASAGIRVNTVSPWFTETPLTAGLLADSEKLEAVLARTPLRRVAQPAEIAAAVAFFAMSEASFITGQNLVIDGGMSANAL</sequence>
<dbReference type="InterPro" id="IPR036291">
    <property type="entry name" value="NAD(P)-bd_dom_sf"/>
</dbReference>
<evidence type="ECO:0000256" key="1">
    <source>
        <dbReference type="ARBA" id="ARBA00006484"/>
    </source>
</evidence>
<dbReference type="OrthoDB" id="9804104at2"/>
<proteinExistence type="inferred from homology"/>
<gene>
    <name evidence="3" type="ORF">CHX27_03175</name>
</gene>
<evidence type="ECO:0000313" key="4">
    <source>
        <dbReference type="Proteomes" id="UP000216035"/>
    </source>
</evidence>
<keyword evidence="4" id="KW-1185">Reference proteome</keyword>
<dbReference type="PROSITE" id="PS00061">
    <property type="entry name" value="ADH_SHORT"/>
    <property type="match status" value="1"/>
</dbReference>
<dbReference type="InterPro" id="IPR020904">
    <property type="entry name" value="Sc_DH/Rdtase_CS"/>
</dbReference>
<dbReference type="InterPro" id="IPR002347">
    <property type="entry name" value="SDR_fam"/>
</dbReference>
<dbReference type="Proteomes" id="UP000216035">
    <property type="component" value="Unassembled WGS sequence"/>
</dbReference>
<dbReference type="AlphaFoldDB" id="A0A256A0V3"/>
<dbReference type="InterPro" id="IPR045000">
    <property type="entry name" value="TR"/>
</dbReference>
<dbReference type="Pfam" id="PF13561">
    <property type="entry name" value="adh_short_C2"/>
    <property type="match status" value="1"/>
</dbReference>
<protein>
    <submittedName>
        <fullName evidence="3">Tropinone reductase</fullName>
    </submittedName>
</protein>
<dbReference type="EMBL" id="NOXX01000146">
    <property type="protein sequence ID" value="OYQ47388.1"/>
    <property type="molecule type" value="Genomic_DNA"/>
</dbReference>
<evidence type="ECO:0000256" key="2">
    <source>
        <dbReference type="ARBA" id="ARBA00023002"/>
    </source>
</evidence>